<evidence type="ECO:0000313" key="5">
    <source>
        <dbReference type="Proteomes" id="UP000184267"/>
    </source>
</evidence>
<organism evidence="4 5">
    <name type="scientific">Trametes pubescens</name>
    <name type="common">White-rot fungus</name>
    <dbReference type="NCBI Taxonomy" id="154538"/>
    <lineage>
        <taxon>Eukaryota</taxon>
        <taxon>Fungi</taxon>
        <taxon>Dikarya</taxon>
        <taxon>Basidiomycota</taxon>
        <taxon>Agaricomycotina</taxon>
        <taxon>Agaricomycetes</taxon>
        <taxon>Polyporales</taxon>
        <taxon>Polyporaceae</taxon>
        <taxon>Trametes</taxon>
    </lineage>
</organism>
<evidence type="ECO:0000313" key="4">
    <source>
        <dbReference type="EMBL" id="OJT12872.1"/>
    </source>
</evidence>
<evidence type="ECO:0000256" key="3">
    <source>
        <dbReference type="SAM" id="MobiDB-lite"/>
    </source>
</evidence>
<comment type="function">
    <text evidence="2">Involved in nuclear export, actin cytoskeleton organization and vesicular transport.</text>
</comment>
<dbReference type="OMA" id="VKFYRKE"/>
<comment type="subcellular location">
    <subcellularLocation>
        <location evidence="2">Nucleus</location>
    </subcellularLocation>
</comment>
<protein>
    <recommendedName>
        <fullName evidence="2">Protein BCP1</fullName>
    </recommendedName>
</protein>
<dbReference type="PANTHER" id="PTHR13261">
    <property type="entry name" value="BRCA2 AND CDKN1A INTERACTING PROTEIN"/>
    <property type="match status" value="1"/>
</dbReference>
<keyword evidence="2" id="KW-0539">Nucleus</keyword>
<proteinExistence type="inferred from homology"/>
<dbReference type="Pfam" id="PF13862">
    <property type="entry name" value="BCCIP"/>
    <property type="match status" value="1"/>
</dbReference>
<feature type="region of interest" description="Disordered" evidence="3">
    <location>
        <begin position="1"/>
        <end position="22"/>
    </location>
</feature>
<dbReference type="EMBL" id="MNAD01000446">
    <property type="protein sequence ID" value="OJT12872.1"/>
    <property type="molecule type" value="Genomic_DNA"/>
</dbReference>
<dbReference type="GO" id="GO:0005634">
    <property type="term" value="C:nucleus"/>
    <property type="evidence" value="ECO:0007669"/>
    <property type="project" value="UniProtKB-SubCell"/>
</dbReference>
<dbReference type="STRING" id="154538.A0A1M2VZC9"/>
<name>A0A1M2VZC9_TRAPU</name>
<dbReference type="AlphaFoldDB" id="A0A1M2VZC9"/>
<comment type="similarity">
    <text evidence="1 2">Belongs to the BCP1 family.</text>
</comment>
<accession>A0A1M2VZC9</accession>
<dbReference type="Proteomes" id="UP000184267">
    <property type="component" value="Unassembled WGS sequence"/>
</dbReference>
<dbReference type="OrthoDB" id="27543at2759"/>
<evidence type="ECO:0000256" key="2">
    <source>
        <dbReference type="PIRNR" id="PIRNR028983"/>
    </source>
</evidence>
<sequence length="288" mass="32064">MAKRKQKDNGKDTSDDESDSERSLVDVDFEFFDPNPDVDFLALKRLITQLFQADAQALPVHDLADLILGQPLVGSSVKCDGRESDPFAFLTALNLHVHKDRPSIKALTAYILEKSSADPTLHSKLQTLLGPAALASPNSKPVGFVFSERLINMPVQIMPHMYRMLADEIQWALDDNEPYDFSHLVLISRVYRLTAEEAAELHASAPRAKRQKQSDLPQGAGVYPFHPEDDIIRRFAAHTLDYTFTHAQPRTEEAFGLDTGGRMMLIPTGRLRDIAAALAEAFPQPSES</sequence>
<gene>
    <name evidence="4" type="ORF">TRAPUB_10569</name>
</gene>
<dbReference type="GO" id="GO:0015031">
    <property type="term" value="P:protein transport"/>
    <property type="evidence" value="ECO:0007669"/>
    <property type="project" value="UniProtKB-KW"/>
</dbReference>
<evidence type="ECO:0000256" key="1">
    <source>
        <dbReference type="ARBA" id="ARBA00006781"/>
    </source>
</evidence>
<reference evidence="4 5" key="1">
    <citation type="submission" date="2016-10" db="EMBL/GenBank/DDBJ databases">
        <title>Genome sequence of the basidiomycete white-rot fungus Trametes pubescens.</title>
        <authorList>
            <person name="Makela M.R."/>
            <person name="Granchi Z."/>
            <person name="Peng M."/>
            <person name="De Vries R.P."/>
            <person name="Grigoriev I."/>
            <person name="Riley R."/>
            <person name="Hilden K."/>
        </authorList>
    </citation>
    <scope>NUCLEOTIDE SEQUENCE [LARGE SCALE GENOMIC DNA]</scope>
    <source>
        <strain evidence="4 5">FBCC735</strain>
    </source>
</reference>
<keyword evidence="2" id="KW-0653">Protein transport</keyword>
<keyword evidence="5" id="KW-1185">Reference proteome</keyword>
<comment type="caution">
    <text evidence="4">The sequence shown here is derived from an EMBL/GenBank/DDBJ whole genome shotgun (WGS) entry which is preliminary data.</text>
</comment>
<dbReference type="InterPro" id="IPR025602">
    <property type="entry name" value="BCP1_family"/>
</dbReference>
<dbReference type="PIRSF" id="PIRSF028983">
    <property type="entry name" value="BCP1"/>
    <property type="match status" value="1"/>
</dbReference>
<dbReference type="PANTHER" id="PTHR13261:SF0">
    <property type="entry name" value="BRCA2 AND CDKN1A-INTERACTING PROTEIN"/>
    <property type="match status" value="1"/>
</dbReference>
<keyword evidence="2" id="KW-0813">Transport</keyword>